<dbReference type="Proteomes" id="UP000265768">
    <property type="component" value="Unassembled WGS sequence"/>
</dbReference>
<evidence type="ECO:0000313" key="2">
    <source>
        <dbReference type="Proteomes" id="UP000265768"/>
    </source>
</evidence>
<dbReference type="OrthoDB" id="3395574at2"/>
<comment type="caution">
    <text evidence="1">The sequence shown here is derived from an EMBL/GenBank/DDBJ whole genome shotgun (WGS) entry which is preliminary data.</text>
</comment>
<evidence type="ECO:0008006" key="3">
    <source>
        <dbReference type="Google" id="ProtNLM"/>
    </source>
</evidence>
<keyword evidence="2" id="KW-1185">Reference proteome</keyword>
<sequence>MEEPHTETEFQRAGLARTALAALRADYPGLSWHTLGGHFREAAPFWETVGATVPGGYSQRPPCPHIETG</sequence>
<evidence type="ECO:0000313" key="1">
    <source>
        <dbReference type="EMBL" id="RJL19285.1"/>
    </source>
</evidence>
<dbReference type="EMBL" id="QZEY01000041">
    <property type="protein sequence ID" value="RJL19285.1"/>
    <property type="molecule type" value="Genomic_DNA"/>
</dbReference>
<name>A0A3A4A4S9_9ACTN</name>
<proteinExistence type="predicted"/>
<organism evidence="1 2">
    <name type="scientific">Bailinhaonella thermotolerans</name>
    <dbReference type="NCBI Taxonomy" id="1070861"/>
    <lineage>
        <taxon>Bacteria</taxon>
        <taxon>Bacillati</taxon>
        <taxon>Actinomycetota</taxon>
        <taxon>Actinomycetes</taxon>
        <taxon>Streptosporangiales</taxon>
        <taxon>Streptosporangiaceae</taxon>
        <taxon>Bailinhaonella</taxon>
    </lineage>
</organism>
<protein>
    <recommendedName>
        <fullName evidence="3">GNAT family N-acetyltransferase</fullName>
    </recommendedName>
</protein>
<dbReference type="AlphaFoldDB" id="A0A3A4A4S9"/>
<gene>
    <name evidence="1" type="ORF">D5H75_40540</name>
</gene>
<accession>A0A3A4A4S9</accession>
<reference evidence="1 2" key="1">
    <citation type="submission" date="2018-09" db="EMBL/GenBank/DDBJ databases">
        <title>YIM 75507 draft genome.</title>
        <authorList>
            <person name="Tang S."/>
            <person name="Feng Y."/>
        </authorList>
    </citation>
    <scope>NUCLEOTIDE SEQUENCE [LARGE SCALE GENOMIC DNA]</scope>
    <source>
        <strain evidence="1 2">YIM 75507</strain>
    </source>
</reference>